<sequence>MSHLIANIALGLAKEKALKAVGRRRANTPPAIWHGALPTNAGGVLVFNLTDHQTAFEVRIWESNVLNATQLLGAAAALDFSTTTTKCSLLLEVWTDDSKPGGPVTLSLCIPQGEGNPEKKDPLSANEALGPRAIRKIQPPDNRTHWLSYDRAHERIKYGKGYHMEETTEYTWDLSNQLTPEQIEQLFGNEAKMATFTCPQGWSEAVGGGVEDARAFVELDRLPLTKNRPPKVKDSSTLTLEDLDEQNYTFSADLPEACQVLYKNVAGANMLLDDELAAAISYSIVTKDMTLNKKLEEKSKDFGYLRVTLGNERGDGPGIPYVLEIWPGGSRSPIHNHGNVCAVIKVLHGEIQVNVYNKLTELLEHKKEDPSRVSSTALNTGNPAPITAVHLSKGDVTWMDSNWYQCHQLINPAKDRGSFCATIQCYKYEDQDRVVWPGFDYIEGMGHDSLVHLFRPDSDFTYGDMKLIVLEEYLRRPMSRHVNVTSKRQRMDD</sequence>
<organism evidence="2 3">
    <name type="scientific">Volvox reticuliferus</name>
    <dbReference type="NCBI Taxonomy" id="1737510"/>
    <lineage>
        <taxon>Eukaryota</taxon>
        <taxon>Viridiplantae</taxon>
        <taxon>Chlorophyta</taxon>
        <taxon>core chlorophytes</taxon>
        <taxon>Chlorophyceae</taxon>
        <taxon>CS clade</taxon>
        <taxon>Chlamydomonadales</taxon>
        <taxon>Volvocaceae</taxon>
        <taxon>Volvox</taxon>
    </lineage>
</organism>
<dbReference type="SUPFAM" id="SSF51182">
    <property type="entry name" value="RmlC-like cupins"/>
    <property type="match status" value="1"/>
</dbReference>
<dbReference type="EMBL" id="BNCQ01000022">
    <property type="protein sequence ID" value="GIM06593.1"/>
    <property type="molecule type" value="Genomic_DNA"/>
</dbReference>
<dbReference type="OrthoDB" id="5946895at2759"/>
<evidence type="ECO:0000313" key="3">
    <source>
        <dbReference type="Proteomes" id="UP000722791"/>
    </source>
</evidence>
<reference evidence="2" key="1">
    <citation type="journal article" date="2021" name="Proc. Natl. Acad. Sci. U.S.A.">
        <title>Three genomes in the algal genus Volvox reveal the fate of a haploid sex-determining region after a transition to homothallism.</title>
        <authorList>
            <person name="Yamamoto K."/>
            <person name="Hamaji T."/>
            <person name="Kawai-Toyooka H."/>
            <person name="Matsuzaki R."/>
            <person name="Takahashi F."/>
            <person name="Nishimura Y."/>
            <person name="Kawachi M."/>
            <person name="Noguchi H."/>
            <person name="Minakuchi Y."/>
            <person name="Umen J.G."/>
            <person name="Toyoda A."/>
            <person name="Nozaki H."/>
        </authorList>
    </citation>
    <scope>NUCLEOTIDE SEQUENCE</scope>
    <source>
        <strain evidence="2">NIES-3785</strain>
        <strain evidence="1">NIES-3786</strain>
    </source>
</reference>
<evidence type="ECO:0008006" key="5">
    <source>
        <dbReference type="Google" id="ProtNLM"/>
    </source>
</evidence>
<evidence type="ECO:0000313" key="2">
    <source>
        <dbReference type="EMBL" id="GIM06593.1"/>
    </source>
</evidence>
<dbReference type="Proteomes" id="UP000747110">
    <property type="component" value="Unassembled WGS sequence"/>
</dbReference>
<evidence type="ECO:0000313" key="4">
    <source>
        <dbReference type="Proteomes" id="UP000747110"/>
    </source>
</evidence>
<proteinExistence type="predicted"/>
<comment type="caution">
    <text evidence="2">The sequence shown here is derived from an EMBL/GenBank/DDBJ whole genome shotgun (WGS) entry which is preliminary data.</text>
</comment>
<dbReference type="Gene3D" id="2.60.120.10">
    <property type="entry name" value="Jelly Rolls"/>
    <property type="match status" value="1"/>
</dbReference>
<evidence type="ECO:0000313" key="1">
    <source>
        <dbReference type="EMBL" id="GIL83853.1"/>
    </source>
</evidence>
<dbReference type="Proteomes" id="UP000722791">
    <property type="component" value="Unassembled WGS sequence"/>
</dbReference>
<dbReference type="AlphaFoldDB" id="A0A8J4GGT7"/>
<accession>A0A8J4GGT7</accession>
<dbReference type="EMBL" id="BNCP01000028">
    <property type="protein sequence ID" value="GIL83853.1"/>
    <property type="molecule type" value="Genomic_DNA"/>
</dbReference>
<protein>
    <recommendedName>
        <fullName evidence="5">Cysteine dioxygenase</fullName>
    </recommendedName>
</protein>
<dbReference type="InterPro" id="IPR011051">
    <property type="entry name" value="RmlC_Cupin_sf"/>
</dbReference>
<gene>
    <name evidence="1" type="ORF">Vretifemale_12582</name>
    <name evidence="2" type="ORF">Vretimale_10873</name>
</gene>
<name>A0A8J4GGT7_9CHLO</name>
<keyword evidence="4" id="KW-1185">Reference proteome</keyword>
<dbReference type="InterPro" id="IPR014710">
    <property type="entry name" value="RmlC-like_jellyroll"/>
</dbReference>